<organism evidence="1">
    <name type="scientific">marine sediment metagenome</name>
    <dbReference type="NCBI Taxonomy" id="412755"/>
    <lineage>
        <taxon>unclassified sequences</taxon>
        <taxon>metagenomes</taxon>
        <taxon>ecological metagenomes</taxon>
    </lineage>
</organism>
<accession>A0A0F9TCZ3</accession>
<dbReference type="AlphaFoldDB" id="A0A0F9TCZ3"/>
<reference evidence="1" key="1">
    <citation type="journal article" date="2015" name="Nature">
        <title>Complex archaea that bridge the gap between prokaryotes and eukaryotes.</title>
        <authorList>
            <person name="Spang A."/>
            <person name="Saw J.H."/>
            <person name="Jorgensen S.L."/>
            <person name="Zaremba-Niedzwiedzka K."/>
            <person name="Martijn J."/>
            <person name="Lind A.E."/>
            <person name="van Eijk R."/>
            <person name="Schleper C."/>
            <person name="Guy L."/>
            <person name="Ettema T.J."/>
        </authorList>
    </citation>
    <scope>NUCLEOTIDE SEQUENCE</scope>
</reference>
<comment type="caution">
    <text evidence="1">The sequence shown here is derived from an EMBL/GenBank/DDBJ whole genome shotgun (WGS) entry which is preliminary data.</text>
</comment>
<protein>
    <submittedName>
        <fullName evidence="1">Uncharacterized protein</fullName>
    </submittedName>
</protein>
<feature type="non-terminal residue" evidence="1">
    <location>
        <position position="1"/>
    </location>
</feature>
<gene>
    <name evidence="1" type="ORF">LCGC14_0669450</name>
</gene>
<sequence>TFKQRVKTPIRYSNPFGDYCELTIPEDCDVVILAVNKGFGLEPVGLSLPHQIYVRKLQDLLVIHNAKEIVAIPASSKNYISVVGEYDA</sequence>
<dbReference type="EMBL" id="LAZR01001311">
    <property type="protein sequence ID" value="KKN46816.1"/>
    <property type="molecule type" value="Genomic_DNA"/>
</dbReference>
<proteinExistence type="predicted"/>
<evidence type="ECO:0000313" key="1">
    <source>
        <dbReference type="EMBL" id="KKN46816.1"/>
    </source>
</evidence>
<name>A0A0F9TCZ3_9ZZZZ</name>